<dbReference type="OMA" id="YEFIQHE"/>
<feature type="domain" description="RAP" evidence="1">
    <location>
        <begin position="716"/>
        <end position="780"/>
    </location>
</feature>
<dbReference type="RefSeq" id="XP_002764926.1">
    <property type="nucleotide sequence ID" value="XM_002764880.1"/>
</dbReference>
<gene>
    <name evidence="2" type="ORF">Pmar_PMAR007493</name>
</gene>
<dbReference type="Proteomes" id="UP000007800">
    <property type="component" value="Unassembled WGS sequence"/>
</dbReference>
<name>C5M065_PERM5</name>
<dbReference type="PROSITE" id="PS51286">
    <property type="entry name" value="RAP"/>
    <property type="match status" value="1"/>
</dbReference>
<sequence>MRSSRRLHAMIGKARRVSDVKSRILDADGKEFEEICRDLLSLGSTLPADLLSAAGRAVASTKLSIHPQTVDSLCSAATECLESTDEIAPVDLVGALVSVAAACKPSQPSIRGLVGGLKGRIRTTVPHMTQQDLQRAIAALCKLKEPSGVEVQLLLDRLNGELDMLSDFALASLARTIAGSGWKVDGDFAKSLASTWRRRVDGQRGLKASVNAAVVFAVGKVAAKDVAVGVLRHANTSLDYSAFTFTELSQILWVYANNNFPPSESLWKALLSTVSVDGVATCATQTIGYAFWAAGVLSQKGHTSLLASEFTRQMAQCVVASGVRAFQPSSVSYMIWAVSLGGTGNSDCAKDFCKHILDDNSTIEAVGKFKSLELANTLAAVCSLGLRDSLPQFITVACQYFGHAAKTAPGTAANGRAFTQVAWTMVPEGGPEMDAIIAWFTANTEAVGIRSLCRMLWAVSKCNGLTEASVGQSASVVSFVCAASKRFLSSRGERIEQQDVGLLVWALGTLRLSHYELEERCCVLARGMLKEGRIDSRHLAMVLWGITSNAHRSPSAIDLIKGTISALRDRSISFDVADVAIVLWAMAAADTYDQSVFRDLLSILASKSNELSAGERKASLSKVHRAYLWARLGYGFQHSPQNGHLIAEVLEEAQRASVDARGALQTEVCQTLNKALSRSPRSSSMHLLSEVDLAPELPGLSVDAAVVDGRTGSRRLLVEVDGPHHYVDVLGESAVTRRQYNGQSVLKQHLIAQAGFRLLSVEDEKWRSLDRSAKYEFIQHEVSEVLSGSAELFPG</sequence>
<dbReference type="OrthoDB" id="385235at2759"/>
<dbReference type="GO" id="GO:0000963">
    <property type="term" value="P:mitochondrial RNA processing"/>
    <property type="evidence" value="ECO:0007669"/>
    <property type="project" value="TreeGrafter"/>
</dbReference>
<dbReference type="AlphaFoldDB" id="C5M065"/>
<dbReference type="Pfam" id="PF08373">
    <property type="entry name" value="RAP"/>
    <property type="match status" value="1"/>
</dbReference>
<protein>
    <recommendedName>
        <fullName evidence="1">RAP domain-containing protein</fullName>
    </recommendedName>
</protein>
<dbReference type="InParanoid" id="C5M065"/>
<accession>C5M065</accession>
<evidence type="ECO:0000259" key="1">
    <source>
        <dbReference type="PROSITE" id="PS51286"/>
    </source>
</evidence>
<keyword evidence="3" id="KW-1185">Reference proteome</keyword>
<dbReference type="GO" id="GO:0003723">
    <property type="term" value="F:RNA binding"/>
    <property type="evidence" value="ECO:0007669"/>
    <property type="project" value="TreeGrafter"/>
</dbReference>
<evidence type="ECO:0000313" key="2">
    <source>
        <dbReference type="EMBL" id="EEQ97643.1"/>
    </source>
</evidence>
<reference evidence="2 3" key="1">
    <citation type="submission" date="2008-07" db="EMBL/GenBank/DDBJ databases">
        <authorList>
            <person name="El-Sayed N."/>
            <person name="Caler E."/>
            <person name="Inman J."/>
            <person name="Amedeo P."/>
            <person name="Hass B."/>
            <person name="Wortman J."/>
        </authorList>
    </citation>
    <scope>NUCLEOTIDE SEQUENCE [LARGE SCALE GENOMIC DNA]</scope>
    <source>
        <strain evidence="3">ATCC 50983 / TXsc</strain>
    </source>
</reference>
<dbReference type="GeneID" id="9036843"/>
<proteinExistence type="predicted"/>
<dbReference type="PANTHER" id="PTHR21228">
    <property type="entry name" value="FAST LEU-RICH DOMAIN-CONTAINING"/>
    <property type="match status" value="1"/>
</dbReference>
<dbReference type="GO" id="GO:0044528">
    <property type="term" value="P:regulation of mitochondrial mRNA stability"/>
    <property type="evidence" value="ECO:0007669"/>
    <property type="project" value="TreeGrafter"/>
</dbReference>
<dbReference type="EMBL" id="GG687015">
    <property type="protein sequence ID" value="EEQ97643.1"/>
    <property type="molecule type" value="Genomic_DNA"/>
</dbReference>
<dbReference type="GO" id="GO:0035770">
    <property type="term" value="C:ribonucleoprotein granule"/>
    <property type="evidence" value="ECO:0007669"/>
    <property type="project" value="TreeGrafter"/>
</dbReference>
<dbReference type="InterPro" id="IPR050870">
    <property type="entry name" value="FAST_kinase"/>
</dbReference>
<dbReference type="InterPro" id="IPR013584">
    <property type="entry name" value="RAP"/>
</dbReference>
<evidence type="ECO:0000313" key="3">
    <source>
        <dbReference type="Proteomes" id="UP000007800"/>
    </source>
</evidence>
<dbReference type="GO" id="GO:0005759">
    <property type="term" value="C:mitochondrial matrix"/>
    <property type="evidence" value="ECO:0007669"/>
    <property type="project" value="TreeGrafter"/>
</dbReference>
<organism evidence="3">
    <name type="scientific">Perkinsus marinus (strain ATCC 50983 / TXsc)</name>
    <dbReference type="NCBI Taxonomy" id="423536"/>
    <lineage>
        <taxon>Eukaryota</taxon>
        <taxon>Sar</taxon>
        <taxon>Alveolata</taxon>
        <taxon>Perkinsozoa</taxon>
        <taxon>Perkinsea</taxon>
        <taxon>Perkinsida</taxon>
        <taxon>Perkinsidae</taxon>
        <taxon>Perkinsus</taxon>
    </lineage>
</organism>
<dbReference type="PANTHER" id="PTHR21228:SF40">
    <property type="entry name" value="LD45607P"/>
    <property type="match status" value="1"/>
</dbReference>